<accession>A0A1G2HZA3</accession>
<dbReference type="EMBL" id="MHOS01000027">
    <property type="protein sequence ID" value="OGZ67886.1"/>
    <property type="molecule type" value="Genomic_DNA"/>
</dbReference>
<proteinExistence type="predicted"/>
<dbReference type="STRING" id="1802206.A3D35_00070"/>
<name>A0A1G2HZA3_9BACT</name>
<gene>
    <name evidence="1" type="ORF">A3D35_00070</name>
</gene>
<comment type="caution">
    <text evidence="1">The sequence shown here is derived from an EMBL/GenBank/DDBJ whole genome shotgun (WGS) entry which is preliminary data.</text>
</comment>
<dbReference type="Proteomes" id="UP000176421">
    <property type="component" value="Unassembled WGS sequence"/>
</dbReference>
<protein>
    <submittedName>
        <fullName evidence="1">Uncharacterized protein</fullName>
    </submittedName>
</protein>
<organism evidence="1 2">
    <name type="scientific">Candidatus Staskawiczbacteria bacterium RIFCSPHIGHO2_02_FULL_34_9</name>
    <dbReference type="NCBI Taxonomy" id="1802206"/>
    <lineage>
        <taxon>Bacteria</taxon>
        <taxon>Candidatus Staskawicziibacteriota</taxon>
    </lineage>
</organism>
<reference evidence="1 2" key="1">
    <citation type="journal article" date="2016" name="Nat. Commun.">
        <title>Thousands of microbial genomes shed light on interconnected biogeochemical processes in an aquifer system.</title>
        <authorList>
            <person name="Anantharaman K."/>
            <person name="Brown C.T."/>
            <person name="Hug L.A."/>
            <person name="Sharon I."/>
            <person name="Castelle C.J."/>
            <person name="Probst A.J."/>
            <person name="Thomas B.C."/>
            <person name="Singh A."/>
            <person name="Wilkins M.J."/>
            <person name="Karaoz U."/>
            <person name="Brodie E.L."/>
            <person name="Williams K.H."/>
            <person name="Hubbard S.S."/>
            <person name="Banfield J.F."/>
        </authorList>
    </citation>
    <scope>NUCLEOTIDE SEQUENCE [LARGE SCALE GENOMIC DNA]</scope>
</reference>
<evidence type="ECO:0000313" key="2">
    <source>
        <dbReference type="Proteomes" id="UP000176421"/>
    </source>
</evidence>
<sequence>MKKVFIILSLIFILLFYPVYKFSEIQMYKLKVDKRLYDKIVSMSNDIENYQKNISFAHNNENDDKLNMVYLNGKIFRVRYGDNPIVQGETSYRDSTTRFVVIETKNDKYNLWDVFLSGGDNFCDELFANDKNLLCISSNSKGVVLKIINLDKSYTTKSLLSTPINIGKYFFIYERKMYFIFTDDRFVWNLPIPDDAPHEFGTQLLMAGELNIDTLNFKEYLIGYADTKNYESHSDTILIPSIRQAQGVSEIGNTGAFIIR</sequence>
<evidence type="ECO:0000313" key="1">
    <source>
        <dbReference type="EMBL" id="OGZ67886.1"/>
    </source>
</evidence>
<dbReference type="AlphaFoldDB" id="A0A1G2HZA3"/>